<dbReference type="Pfam" id="PF08125">
    <property type="entry name" value="Mannitol_dh_C"/>
    <property type="match status" value="1"/>
</dbReference>
<dbReference type="PANTHER" id="PTHR30524">
    <property type="entry name" value="MANNITOL-1-PHOSPHATE 5-DEHYDROGENASE"/>
    <property type="match status" value="1"/>
</dbReference>
<protein>
    <submittedName>
        <fullName evidence="5">Mannitol dehydrogenase family protein</fullName>
    </submittedName>
</protein>
<dbReference type="InterPro" id="IPR008927">
    <property type="entry name" value="6-PGluconate_DH-like_C_sf"/>
</dbReference>
<keyword evidence="6" id="KW-1185">Reference proteome</keyword>
<evidence type="ECO:0000313" key="6">
    <source>
        <dbReference type="Proteomes" id="UP001234585"/>
    </source>
</evidence>
<organism evidence="5 6">
    <name type="scientific">Shinella sumterensis</name>
    <dbReference type="NCBI Taxonomy" id="1967501"/>
    <lineage>
        <taxon>Bacteria</taxon>
        <taxon>Pseudomonadati</taxon>
        <taxon>Pseudomonadota</taxon>
        <taxon>Alphaproteobacteria</taxon>
        <taxon>Hyphomicrobiales</taxon>
        <taxon>Rhizobiaceae</taxon>
        <taxon>Shinella</taxon>
    </lineage>
</organism>
<evidence type="ECO:0000259" key="3">
    <source>
        <dbReference type="Pfam" id="PF01232"/>
    </source>
</evidence>
<evidence type="ECO:0000256" key="2">
    <source>
        <dbReference type="ARBA" id="ARBA00023027"/>
    </source>
</evidence>
<dbReference type="Pfam" id="PF01232">
    <property type="entry name" value="Mannitol_dh"/>
    <property type="match status" value="1"/>
</dbReference>
<dbReference type="InterPro" id="IPR013118">
    <property type="entry name" value="Mannitol_DH_C"/>
</dbReference>
<dbReference type="Gene3D" id="3.40.50.720">
    <property type="entry name" value="NAD(P)-binding Rossmann-like Domain"/>
    <property type="match status" value="1"/>
</dbReference>
<keyword evidence="1" id="KW-0560">Oxidoreductase</keyword>
<keyword evidence="5" id="KW-0614">Plasmid</keyword>
<dbReference type="Proteomes" id="UP001234585">
    <property type="component" value="Plasmid unnamed1"/>
</dbReference>
<evidence type="ECO:0000256" key="1">
    <source>
        <dbReference type="ARBA" id="ARBA00023002"/>
    </source>
</evidence>
<accession>A0AA50CR06</accession>
<dbReference type="InterPro" id="IPR013131">
    <property type="entry name" value="Mannitol_DH_N"/>
</dbReference>
<dbReference type="GO" id="GO:0016491">
    <property type="term" value="F:oxidoreductase activity"/>
    <property type="evidence" value="ECO:0007669"/>
    <property type="project" value="UniProtKB-KW"/>
</dbReference>
<dbReference type="InterPro" id="IPR013328">
    <property type="entry name" value="6PGD_dom2"/>
</dbReference>
<proteinExistence type="predicted"/>
<sequence>MAVAPTPILQFGTSRFLLAHADLFISEAMDRDEALGPITVVQTTGNPASARRIQALADGAAYPVRIRGLKDGKTIDEMRQGRAIARALFAGTDWPAIVNAGIAADVILSNTGDRGYDLDESDDVVRLSEPGRVPVSFPAKLLVLLYARWRARPGRPVSIFPCELVQRNGDKLKAIVLTIARNWKLSSDFLGYIEARCHFANGLVDRIVSEPLEPVGAVAEPYALWAIEAQEGLVLPCRHPSLVVTDNLDRYEHLKLHILNLGHSYLAERWLAGNRPAGETVREIMADPYVRRDLEAVWRDEVVPVFALEGMRNDALRYVDEVRERFLNPYLDHRLADIAGNHTEKKLRRIKPMLDRGHAATPPISQPLLAAALEASHA</sequence>
<evidence type="ECO:0000313" key="5">
    <source>
        <dbReference type="EMBL" id="WLS00301.1"/>
    </source>
</evidence>
<name>A0AA50CR06_9HYPH</name>
<dbReference type="RefSeq" id="WP_306039891.1">
    <property type="nucleotide sequence ID" value="NZ_CP132303.1"/>
</dbReference>
<dbReference type="EMBL" id="CP132303">
    <property type="protein sequence ID" value="WLS00301.1"/>
    <property type="molecule type" value="Genomic_DNA"/>
</dbReference>
<gene>
    <name evidence="5" type="ORF">Q9313_19740</name>
</gene>
<dbReference type="PANTHER" id="PTHR30524:SF0">
    <property type="entry name" value="ALTRONATE OXIDOREDUCTASE-RELATED"/>
    <property type="match status" value="1"/>
</dbReference>
<dbReference type="AlphaFoldDB" id="A0AA50CR06"/>
<dbReference type="SUPFAM" id="SSF48179">
    <property type="entry name" value="6-phosphogluconate dehydrogenase C-terminal domain-like"/>
    <property type="match status" value="1"/>
</dbReference>
<dbReference type="Gene3D" id="1.10.1040.10">
    <property type="entry name" value="N-(1-d-carboxylethyl)-l-norvaline Dehydrogenase, domain 2"/>
    <property type="match status" value="1"/>
</dbReference>
<evidence type="ECO:0000259" key="4">
    <source>
        <dbReference type="Pfam" id="PF08125"/>
    </source>
</evidence>
<keyword evidence="2" id="KW-0520">NAD</keyword>
<dbReference type="SUPFAM" id="SSF51735">
    <property type="entry name" value="NAD(P)-binding Rossmann-fold domains"/>
    <property type="match status" value="1"/>
</dbReference>
<geneLocation type="plasmid" evidence="5 6">
    <name>unnamed1</name>
</geneLocation>
<feature type="domain" description="Mannitol dehydrogenase C-terminal" evidence="4">
    <location>
        <begin position="247"/>
        <end position="351"/>
    </location>
</feature>
<reference evidence="5 6" key="1">
    <citation type="submission" date="2023-08" db="EMBL/GenBank/DDBJ databases">
        <title>Pathogen: clinical or host-associated sample.</title>
        <authorList>
            <person name="Hergert J."/>
            <person name="Casey R."/>
            <person name="Wagner J."/>
            <person name="Young E.L."/>
            <person name="Oakeson K.F."/>
        </authorList>
    </citation>
    <scope>NUCLEOTIDE SEQUENCE [LARGE SCALE GENOMIC DNA]</scope>
    <source>
        <strain evidence="5 6">1760953</strain>
        <plasmid evidence="5 6">unnamed1</plasmid>
    </source>
</reference>
<feature type="domain" description="Mannitol dehydrogenase N-terminal" evidence="3">
    <location>
        <begin position="8"/>
        <end position="229"/>
    </location>
</feature>
<dbReference type="InterPro" id="IPR036291">
    <property type="entry name" value="NAD(P)-bd_dom_sf"/>
</dbReference>